<dbReference type="CDD" id="cd05117">
    <property type="entry name" value="STKc_CAMK"/>
    <property type="match status" value="1"/>
</dbReference>
<keyword evidence="6" id="KW-0418">Kinase</keyword>
<dbReference type="InterPro" id="IPR008271">
    <property type="entry name" value="Ser/Thr_kinase_AS"/>
</dbReference>
<reference evidence="6" key="1">
    <citation type="journal article" date="2022" name="IScience">
        <title>Evolution of zygomycete secretomes and the origins of terrestrial fungal ecologies.</title>
        <authorList>
            <person name="Chang Y."/>
            <person name="Wang Y."/>
            <person name="Mondo S."/>
            <person name="Ahrendt S."/>
            <person name="Andreopoulos W."/>
            <person name="Barry K."/>
            <person name="Beard J."/>
            <person name="Benny G.L."/>
            <person name="Blankenship S."/>
            <person name="Bonito G."/>
            <person name="Cuomo C."/>
            <person name="Desiro A."/>
            <person name="Gervers K.A."/>
            <person name="Hundley H."/>
            <person name="Kuo A."/>
            <person name="LaButti K."/>
            <person name="Lang B.F."/>
            <person name="Lipzen A."/>
            <person name="O'Donnell K."/>
            <person name="Pangilinan J."/>
            <person name="Reynolds N."/>
            <person name="Sandor L."/>
            <person name="Smith M.E."/>
            <person name="Tsang A."/>
            <person name="Grigoriev I.V."/>
            <person name="Stajich J.E."/>
            <person name="Spatafora J.W."/>
        </authorList>
    </citation>
    <scope>NUCLEOTIDE SEQUENCE</scope>
    <source>
        <strain evidence="6">RSA 2281</strain>
    </source>
</reference>
<dbReference type="Pfam" id="PF00069">
    <property type="entry name" value="Pkinase"/>
    <property type="match status" value="1"/>
</dbReference>
<keyword evidence="6" id="KW-0808">Transferase</keyword>
<reference evidence="6" key="2">
    <citation type="submission" date="2023-02" db="EMBL/GenBank/DDBJ databases">
        <authorList>
            <consortium name="DOE Joint Genome Institute"/>
            <person name="Mondo S.J."/>
            <person name="Chang Y."/>
            <person name="Wang Y."/>
            <person name="Ahrendt S."/>
            <person name="Andreopoulos W."/>
            <person name="Barry K."/>
            <person name="Beard J."/>
            <person name="Benny G.L."/>
            <person name="Blankenship S."/>
            <person name="Bonito G."/>
            <person name="Cuomo C."/>
            <person name="Desiro A."/>
            <person name="Gervers K.A."/>
            <person name="Hundley H."/>
            <person name="Kuo A."/>
            <person name="LaButti K."/>
            <person name="Lang B.F."/>
            <person name="Lipzen A."/>
            <person name="O'Donnell K."/>
            <person name="Pangilinan J."/>
            <person name="Reynolds N."/>
            <person name="Sandor L."/>
            <person name="Smith M.W."/>
            <person name="Tsang A."/>
            <person name="Grigoriev I.V."/>
            <person name="Stajich J.E."/>
            <person name="Spatafora J.W."/>
        </authorList>
    </citation>
    <scope>NUCLEOTIDE SEQUENCE</scope>
    <source>
        <strain evidence="6">RSA 2281</strain>
    </source>
</reference>
<sequence>MGLLKAFDAIVHGGIQRPDSYYKKKAYQFGDLLGTGTFGSVKRATRIADNKHVAIKIIPKRNVKDHFDMVYAETKVLEGLHHKNVIGFLDFFESREKFYLVFELATGGELFERLFECGKFTEKDAISVVRSILSGLEYLHANNIVHRDMKPENLLFKSDDPGADLAICDFGIAKLNNEESTLETVCGSPGYVAPEVLKRQPYGAPIDIWAVGVITYTLLCGYQPFQAMDQVELISEITQVRYEFHDRYWRNISQDAKDFIRRMLTLDPNSRPTATEALKDKWMTDSTIKTDVDLLQTVRANFCPRRALRSAVGAVRAVNRLRTSISSSPVSFTTETSSKDNYITNEKSAQTITIIDQSQHLQVNQQ</sequence>
<dbReference type="Gene3D" id="3.30.200.20">
    <property type="entry name" value="Phosphorylase Kinase, domain 1"/>
    <property type="match status" value="1"/>
</dbReference>
<dbReference type="SMART" id="SM00220">
    <property type="entry name" value="S_TKc"/>
    <property type="match status" value="1"/>
</dbReference>
<evidence type="ECO:0000313" key="7">
    <source>
        <dbReference type="Proteomes" id="UP001209540"/>
    </source>
</evidence>
<dbReference type="PROSITE" id="PS50011">
    <property type="entry name" value="PROTEIN_KINASE_DOM"/>
    <property type="match status" value="1"/>
</dbReference>
<evidence type="ECO:0000256" key="3">
    <source>
        <dbReference type="PROSITE-ProRule" id="PRU10141"/>
    </source>
</evidence>
<dbReference type="PROSITE" id="PS00108">
    <property type="entry name" value="PROTEIN_KINASE_ST"/>
    <property type="match status" value="1"/>
</dbReference>
<dbReference type="Gene3D" id="1.10.510.10">
    <property type="entry name" value="Transferase(Phosphotransferase) domain 1"/>
    <property type="match status" value="1"/>
</dbReference>
<dbReference type="AlphaFoldDB" id="A0AAD5P8J9"/>
<dbReference type="EMBL" id="JAIXMP010000039">
    <property type="protein sequence ID" value="KAI9248252.1"/>
    <property type="molecule type" value="Genomic_DNA"/>
</dbReference>
<evidence type="ECO:0000259" key="5">
    <source>
        <dbReference type="PROSITE" id="PS50011"/>
    </source>
</evidence>
<feature type="binding site" evidence="3">
    <location>
        <position position="56"/>
    </location>
    <ligand>
        <name>ATP</name>
        <dbReference type="ChEBI" id="CHEBI:30616"/>
    </ligand>
</feature>
<dbReference type="FunFam" id="1.10.510.10:FF:000571">
    <property type="entry name" value="Maternal embryonic leucine zipper kinase"/>
    <property type="match status" value="1"/>
</dbReference>
<organism evidence="6 7">
    <name type="scientific">Phascolomyces articulosus</name>
    <dbReference type="NCBI Taxonomy" id="60185"/>
    <lineage>
        <taxon>Eukaryota</taxon>
        <taxon>Fungi</taxon>
        <taxon>Fungi incertae sedis</taxon>
        <taxon>Mucoromycota</taxon>
        <taxon>Mucoromycotina</taxon>
        <taxon>Mucoromycetes</taxon>
        <taxon>Mucorales</taxon>
        <taxon>Lichtheimiaceae</taxon>
        <taxon>Phascolomyces</taxon>
    </lineage>
</organism>
<evidence type="ECO:0000313" key="6">
    <source>
        <dbReference type="EMBL" id="KAI9248252.1"/>
    </source>
</evidence>
<accession>A0AAD5P8J9</accession>
<gene>
    <name evidence="6" type="ORF">BDA99DRAFT_525217</name>
</gene>
<evidence type="ECO:0000256" key="1">
    <source>
        <dbReference type="ARBA" id="ARBA00022741"/>
    </source>
</evidence>
<keyword evidence="7" id="KW-1185">Reference proteome</keyword>
<dbReference type="Proteomes" id="UP001209540">
    <property type="component" value="Unassembled WGS sequence"/>
</dbReference>
<dbReference type="GO" id="GO:0005524">
    <property type="term" value="F:ATP binding"/>
    <property type="evidence" value="ECO:0007669"/>
    <property type="project" value="UniProtKB-UniRule"/>
</dbReference>
<name>A0AAD5P8J9_9FUNG</name>
<dbReference type="InterPro" id="IPR000719">
    <property type="entry name" value="Prot_kinase_dom"/>
</dbReference>
<keyword evidence="1 3" id="KW-0547">Nucleotide-binding</keyword>
<protein>
    <submittedName>
        <fullName evidence="6">Kinase-like domain-containing protein</fullName>
    </submittedName>
</protein>
<dbReference type="SUPFAM" id="SSF56112">
    <property type="entry name" value="Protein kinase-like (PK-like)"/>
    <property type="match status" value="1"/>
</dbReference>
<evidence type="ECO:0000256" key="4">
    <source>
        <dbReference type="RuleBase" id="RU000304"/>
    </source>
</evidence>
<comment type="similarity">
    <text evidence="4">Belongs to the protein kinase superfamily.</text>
</comment>
<proteinExistence type="inferred from homology"/>
<comment type="caution">
    <text evidence="6">The sequence shown here is derived from an EMBL/GenBank/DDBJ whole genome shotgun (WGS) entry which is preliminary data.</text>
</comment>
<dbReference type="PANTHER" id="PTHR24347">
    <property type="entry name" value="SERINE/THREONINE-PROTEIN KINASE"/>
    <property type="match status" value="1"/>
</dbReference>
<feature type="domain" description="Protein kinase" evidence="5">
    <location>
        <begin position="27"/>
        <end position="283"/>
    </location>
</feature>
<keyword evidence="2 3" id="KW-0067">ATP-binding</keyword>
<dbReference type="InterPro" id="IPR011009">
    <property type="entry name" value="Kinase-like_dom_sf"/>
</dbReference>
<keyword evidence="4" id="KW-0723">Serine/threonine-protein kinase</keyword>
<evidence type="ECO:0000256" key="2">
    <source>
        <dbReference type="ARBA" id="ARBA00022840"/>
    </source>
</evidence>
<dbReference type="GO" id="GO:0004674">
    <property type="term" value="F:protein serine/threonine kinase activity"/>
    <property type="evidence" value="ECO:0007669"/>
    <property type="project" value="UniProtKB-KW"/>
</dbReference>
<dbReference type="PROSITE" id="PS00107">
    <property type="entry name" value="PROTEIN_KINASE_ATP"/>
    <property type="match status" value="1"/>
</dbReference>
<dbReference type="InterPro" id="IPR017441">
    <property type="entry name" value="Protein_kinase_ATP_BS"/>
</dbReference>